<dbReference type="GO" id="GO:0051073">
    <property type="term" value="F:adenosylcobinamide-GDP ribazoletransferase activity"/>
    <property type="evidence" value="ECO:0007669"/>
    <property type="project" value="UniProtKB-UniRule"/>
</dbReference>
<dbReference type="RefSeq" id="WP_133774126.1">
    <property type="nucleotide sequence ID" value="NZ_SNZR01000016.1"/>
</dbReference>
<feature type="transmembrane region" description="Helical" evidence="19">
    <location>
        <begin position="181"/>
        <end position="198"/>
    </location>
</feature>
<organism evidence="20 21">
    <name type="scientific">Enterovirga rhinocerotis</name>
    <dbReference type="NCBI Taxonomy" id="1339210"/>
    <lineage>
        <taxon>Bacteria</taxon>
        <taxon>Pseudomonadati</taxon>
        <taxon>Pseudomonadota</taxon>
        <taxon>Alphaproteobacteria</taxon>
        <taxon>Hyphomicrobiales</taxon>
        <taxon>Methylobacteriaceae</taxon>
        <taxon>Enterovirga</taxon>
    </lineage>
</organism>
<evidence type="ECO:0000256" key="16">
    <source>
        <dbReference type="ARBA" id="ARBA00032853"/>
    </source>
</evidence>
<dbReference type="Pfam" id="PF02654">
    <property type="entry name" value="CobS"/>
    <property type="match status" value="1"/>
</dbReference>
<dbReference type="GO" id="GO:0009236">
    <property type="term" value="P:cobalamin biosynthetic process"/>
    <property type="evidence" value="ECO:0007669"/>
    <property type="project" value="UniProtKB-UniRule"/>
</dbReference>
<evidence type="ECO:0000256" key="10">
    <source>
        <dbReference type="ARBA" id="ARBA00022692"/>
    </source>
</evidence>
<comment type="pathway">
    <text evidence="3 19">Cofactor biosynthesis; adenosylcobalamin biosynthesis; adenosylcobalamin from cob(II)yrinate a,c-diamide: step 7/7.</text>
</comment>
<keyword evidence="7 19" id="KW-1003">Cell membrane</keyword>
<gene>
    <name evidence="19" type="primary">cobS</name>
    <name evidence="20" type="ORF">EV668_4389</name>
</gene>
<keyword evidence="12 19" id="KW-1133">Transmembrane helix</keyword>
<evidence type="ECO:0000256" key="4">
    <source>
        <dbReference type="ARBA" id="ARBA00010561"/>
    </source>
</evidence>
<evidence type="ECO:0000313" key="21">
    <source>
        <dbReference type="Proteomes" id="UP000295122"/>
    </source>
</evidence>
<dbReference type="Proteomes" id="UP000295122">
    <property type="component" value="Unassembled WGS sequence"/>
</dbReference>
<dbReference type="EC" id="2.7.8.26" evidence="5 19"/>
<feature type="transmembrane region" description="Helical" evidence="19">
    <location>
        <begin position="112"/>
        <end position="130"/>
    </location>
</feature>
<dbReference type="OrthoDB" id="9794626at2"/>
<accession>A0A4R7BP62</accession>
<evidence type="ECO:0000256" key="15">
    <source>
        <dbReference type="ARBA" id="ARBA00032605"/>
    </source>
</evidence>
<dbReference type="GO" id="GO:0008818">
    <property type="term" value="F:cobalamin 5'-phosphate synthase activity"/>
    <property type="evidence" value="ECO:0007669"/>
    <property type="project" value="UniProtKB-UniRule"/>
</dbReference>
<evidence type="ECO:0000256" key="2">
    <source>
        <dbReference type="ARBA" id="ARBA00004651"/>
    </source>
</evidence>
<evidence type="ECO:0000256" key="3">
    <source>
        <dbReference type="ARBA" id="ARBA00004663"/>
    </source>
</evidence>
<sequence>MRPDPAREARLLAAAVTTLTRLPLPHGVLSADWLARSAKYYPLVGAAIGAAMGCVLVGASFLYPAPVPAILALGVGLLLTGALHEDGLADTADGLGARGRTARLAAMKDPRLGPFGVLALLVALSLKVALLSRLPVAEAAAALVASCAVGRLWADLVMNRTSYAGDRDVAKLDHGIEGPRPAELVLALVFALLPLLLLPEHRALAGLAGSALAATLVAVPVCRSLGGHTGDVLGAVIVAGEVGFLLGAAAGP</sequence>
<evidence type="ECO:0000256" key="8">
    <source>
        <dbReference type="ARBA" id="ARBA00022573"/>
    </source>
</evidence>
<reference evidence="20 21" key="1">
    <citation type="submission" date="2019-03" db="EMBL/GenBank/DDBJ databases">
        <title>Genomic Encyclopedia of Type Strains, Phase IV (KMG-IV): sequencing the most valuable type-strain genomes for metagenomic binning, comparative biology and taxonomic classification.</title>
        <authorList>
            <person name="Goeker M."/>
        </authorList>
    </citation>
    <scope>NUCLEOTIDE SEQUENCE [LARGE SCALE GENOMIC DNA]</scope>
    <source>
        <strain evidence="20 21">DSM 25903</strain>
    </source>
</reference>
<keyword evidence="8 19" id="KW-0169">Cobalamin biosynthesis</keyword>
<dbReference type="HAMAP" id="MF_00719">
    <property type="entry name" value="CobS"/>
    <property type="match status" value="1"/>
</dbReference>
<comment type="catalytic activity">
    <reaction evidence="18 19">
        <text>alpha-ribazole 5'-phosphate + adenosylcob(III)inamide-GDP = adenosylcob(III)alamin 5'-phosphate + GMP + H(+)</text>
        <dbReference type="Rhea" id="RHEA:23560"/>
        <dbReference type="ChEBI" id="CHEBI:15378"/>
        <dbReference type="ChEBI" id="CHEBI:57918"/>
        <dbReference type="ChEBI" id="CHEBI:58115"/>
        <dbReference type="ChEBI" id="CHEBI:60487"/>
        <dbReference type="ChEBI" id="CHEBI:60493"/>
        <dbReference type="EC" id="2.7.8.26"/>
    </reaction>
</comment>
<evidence type="ECO:0000256" key="6">
    <source>
        <dbReference type="ARBA" id="ARBA00015850"/>
    </source>
</evidence>
<keyword evidence="13 19" id="KW-0472">Membrane</keyword>
<evidence type="ECO:0000313" key="20">
    <source>
        <dbReference type="EMBL" id="TDR87308.1"/>
    </source>
</evidence>
<evidence type="ECO:0000256" key="11">
    <source>
        <dbReference type="ARBA" id="ARBA00022842"/>
    </source>
</evidence>
<dbReference type="InterPro" id="IPR003805">
    <property type="entry name" value="CobS"/>
</dbReference>
<comment type="function">
    <text evidence="14 19">Joins adenosylcobinamide-GDP and alpha-ribazole to generate adenosylcobalamin (Ado-cobalamin). Also synthesizes adenosylcobalamin 5'-phosphate from adenosylcobinamide-GDP and alpha-ribazole 5'-phosphate.</text>
</comment>
<evidence type="ECO:0000256" key="1">
    <source>
        <dbReference type="ARBA" id="ARBA00001946"/>
    </source>
</evidence>
<feature type="transmembrane region" description="Helical" evidence="19">
    <location>
        <begin position="232"/>
        <end position="251"/>
    </location>
</feature>
<evidence type="ECO:0000256" key="7">
    <source>
        <dbReference type="ARBA" id="ARBA00022475"/>
    </source>
</evidence>
<dbReference type="EMBL" id="SNZR01000016">
    <property type="protein sequence ID" value="TDR87308.1"/>
    <property type="molecule type" value="Genomic_DNA"/>
</dbReference>
<comment type="catalytic activity">
    <reaction evidence="17 19">
        <text>alpha-ribazole + adenosylcob(III)inamide-GDP = adenosylcob(III)alamin + GMP + H(+)</text>
        <dbReference type="Rhea" id="RHEA:16049"/>
        <dbReference type="ChEBI" id="CHEBI:10329"/>
        <dbReference type="ChEBI" id="CHEBI:15378"/>
        <dbReference type="ChEBI" id="CHEBI:18408"/>
        <dbReference type="ChEBI" id="CHEBI:58115"/>
        <dbReference type="ChEBI" id="CHEBI:60487"/>
        <dbReference type="EC" id="2.7.8.26"/>
    </reaction>
</comment>
<comment type="cofactor">
    <cofactor evidence="1 19">
        <name>Mg(2+)</name>
        <dbReference type="ChEBI" id="CHEBI:18420"/>
    </cofactor>
</comment>
<keyword evidence="11 19" id="KW-0460">Magnesium</keyword>
<comment type="similarity">
    <text evidence="4 19">Belongs to the CobS family.</text>
</comment>
<keyword evidence="10 19" id="KW-0812">Transmembrane</keyword>
<evidence type="ECO:0000256" key="13">
    <source>
        <dbReference type="ARBA" id="ARBA00023136"/>
    </source>
</evidence>
<dbReference type="GO" id="GO:0005886">
    <property type="term" value="C:plasma membrane"/>
    <property type="evidence" value="ECO:0007669"/>
    <property type="project" value="UniProtKB-SubCell"/>
</dbReference>
<evidence type="ECO:0000256" key="12">
    <source>
        <dbReference type="ARBA" id="ARBA00022989"/>
    </source>
</evidence>
<comment type="caution">
    <text evidence="20">The sequence shown here is derived from an EMBL/GenBank/DDBJ whole genome shotgun (WGS) entry which is preliminary data.</text>
</comment>
<evidence type="ECO:0000256" key="18">
    <source>
        <dbReference type="ARBA" id="ARBA00049504"/>
    </source>
</evidence>
<dbReference type="NCBIfam" id="TIGR00317">
    <property type="entry name" value="cobS"/>
    <property type="match status" value="1"/>
</dbReference>
<dbReference type="UniPathway" id="UPA00148">
    <property type="reaction ID" value="UER00238"/>
</dbReference>
<proteinExistence type="inferred from homology"/>
<protein>
    <recommendedName>
        <fullName evidence="6 19">Adenosylcobinamide-GDP ribazoletransferase</fullName>
        <ecNumber evidence="5 19">2.7.8.26</ecNumber>
    </recommendedName>
    <alternativeName>
        <fullName evidence="16 19">Cobalamin synthase</fullName>
    </alternativeName>
    <alternativeName>
        <fullName evidence="15 19">Cobalamin-5'-phosphate synthase</fullName>
    </alternativeName>
</protein>
<keyword evidence="21" id="KW-1185">Reference proteome</keyword>
<name>A0A4R7BP62_9HYPH</name>
<evidence type="ECO:0000256" key="19">
    <source>
        <dbReference type="HAMAP-Rule" id="MF_00719"/>
    </source>
</evidence>
<evidence type="ECO:0000256" key="9">
    <source>
        <dbReference type="ARBA" id="ARBA00022679"/>
    </source>
</evidence>
<dbReference type="PANTHER" id="PTHR34148">
    <property type="entry name" value="ADENOSYLCOBINAMIDE-GDP RIBAZOLETRANSFERASE"/>
    <property type="match status" value="1"/>
</dbReference>
<feature type="transmembrane region" description="Helical" evidence="19">
    <location>
        <begin position="204"/>
        <end position="225"/>
    </location>
</feature>
<dbReference type="PANTHER" id="PTHR34148:SF1">
    <property type="entry name" value="ADENOSYLCOBINAMIDE-GDP RIBAZOLETRANSFERASE"/>
    <property type="match status" value="1"/>
</dbReference>
<dbReference type="AlphaFoldDB" id="A0A4R7BP62"/>
<feature type="transmembrane region" description="Helical" evidence="19">
    <location>
        <begin position="40"/>
        <end position="63"/>
    </location>
</feature>
<evidence type="ECO:0000256" key="14">
    <source>
        <dbReference type="ARBA" id="ARBA00025228"/>
    </source>
</evidence>
<evidence type="ECO:0000256" key="17">
    <source>
        <dbReference type="ARBA" id="ARBA00048623"/>
    </source>
</evidence>
<comment type="subcellular location">
    <subcellularLocation>
        <location evidence="2 19">Cell membrane</location>
        <topology evidence="2 19">Multi-pass membrane protein</topology>
    </subcellularLocation>
</comment>
<keyword evidence="9 19" id="KW-0808">Transferase</keyword>
<evidence type="ECO:0000256" key="5">
    <source>
        <dbReference type="ARBA" id="ARBA00013200"/>
    </source>
</evidence>